<dbReference type="AlphaFoldDB" id="A0AAN4Z214"/>
<name>A0AAN4Z214_9BILA</name>
<proteinExistence type="predicted"/>
<dbReference type="EMBL" id="BTRK01000001">
    <property type="protein sequence ID" value="GMR29952.1"/>
    <property type="molecule type" value="Genomic_DNA"/>
</dbReference>
<sequence length="83" mass="9850">RSFHLRLEQLIECLVLSDGEMILPVSNFTLSHELADLFVKRRSSIYHFVFPHRRERAVLDNSRSLLVSEGNTNEFFDFLYLTY</sequence>
<protein>
    <submittedName>
        <fullName evidence="1">Uncharacterized protein</fullName>
    </submittedName>
</protein>
<evidence type="ECO:0000313" key="2">
    <source>
        <dbReference type="Proteomes" id="UP001328107"/>
    </source>
</evidence>
<comment type="caution">
    <text evidence="1">The sequence shown here is derived from an EMBL/GenBank/DDBJ whole genome shotgun (WGS) entry which is preliminary data.</text>
</comment>
<evidence type="ECO:0000313" key="1">
    <source>
        <dbReference type="EMBL" id="GMR29952.1"/>
    </source>
</evidence>
<feature type="non-terminal residue" evidence="1">
    <location>
        <position position="83"/>
    </location>
</feature>
<dbReference type="Proteomes" id="UP001328107">
    <property type="component" value="Unassembled WGS sequence"/>
</dbReference>
<organism evidence="1 2">
    <name type="scientific">Pristionchus mayeri</name>
    <dbReference type="NCBI Taxonomy" id="1317129"/>
    <lineage>
        <taxon>Eukaryota</taxon>
        <taxon>Metazoa</taxon>
        <taxon>Ecdysozoa</taxon>
        <taxon>Nematoda</taxon>
        <taxon>Chromadorea</taxon>
        <taxon>Rhabditida</taxon>
        <taxon>Rhabditina</taxon>
        <taxon>Diplogasteromorpha</taxon>
        <taxon>Diplogasteroidea</taxon>
        <taxon>Neodiplogasteridae</taxon>
        <taxon>Pristionchus</taxon>
    </lineage>
</organism>
<reference evidence="2" key="1">
    <citation type="submission" date="2022-10" db="EMBL/GenBank/DDBJ databases">
        <title>Genome assembly of Pristionchus species.</title>
        <authorList>
            <person name="Yoshida K."/>
            <person name="Sommer R.J."/>
        </authorList>
    </citation>
    <scope>NUCLEOTIDE SEQUENCE [LARGE SCALE GENOMIC DNA]</scope>
    <source>
        <strain evidence="2">RS5460</strain>
    </source>
</reference>
<gene>
    <name evidence="1" type="ORF">PMAYCL1PPCAC_00147</name>
</gene>
<keyword evidence="2" id="KW-1185">Reference proteome</keyword>
<accession>A0AAN4Z214</accession>
<feature type="non-terminal residue" evidence="1">
    <location>
        <position position="1"/>
    </location>
</feature>